<dbReference type="EC" id="6.3.2.2" evidence="5"/>
<organism evidence="6 7">
    <name type="scientific">Arthrobacter halodurans</name>
    <dbReference type="NCBI Taxonomy" id="516699"/>
    <lineage>
        <taxon>Bacteria</taxon>
        <taxon>Bacillati</taxon>
        <taxon>Actinomycetota</taxon>
        <taxon>Actinomycetes</taxon>
        <taxon>Micrococcales</taxon>
        <taxon>Micrococcaceae</taxon>
        <taxon>Arthrobacter</taxon>
    </lineage>
</organism>
<accession>A0ABV4UN54</accession>
<name>A0ABV4UN54_9MICC</name>
<evidence type="ECO:0000313" key="6">
    <source>
        <dbReference type="EMBL" id="MFB0834371.1"/>
    </source>
</evidence>
<dbReference type="EMBL" id="JBHDLJ010000004">
    <property type="protein sequence ID" value="MFB0834371.1"/>
    <property type="molecule type" value="Genomic_DNA"/>
</dbReference>
<proteinExistence type="inferred from homology"/>
<dbReference type="HAMAP" id="MF_01609">
    <property type="entry name" value="Glu_cys_ligase_2"/>
    <property type="match status" value="1"/>
</dbReference>
<comment type="caution">
    <text evidence="6">The sequence shown here is derived from an EMBL/GenBank/DDBJ whole genome shotgun (WGS) entry which is preliminary data.</text>
</comment>
<dbReference type="PANTHER" id="PTHR36510">
    <property type="entry name" value="GLUTAMATE--CYSTEINE LIGASE 2-RELATED"/>
    <property type="match status" value="1"/>
</dbReference>
<keyword evidence="7" id="KW-1185">Reference proteome</keyword>
<dbReference type="InterPro" id="IPR011793">
    <property type="entry name" value="YbdK"/>
</dbReference>
<evidence type="ECO:0000256" key="2">
    <source>
        <dbReference type="ARBA" id="ARBA00022741"/>
    </source>
</evidence>
<dbReference type="NCBIfam" id="TIGR02050">
    <property type="entry name" value="gshA_cyan_rel"/>
    <property type="match status" value="1"/>
</dbReference>
<reference evidence="6 7" key="1">
    <citation type="submission" date="2024-09" db="EMBL/GenBank/DDBJ databases">
        <authorList>
            <person name="Salinas-Garcia M.A."/>
            <person name="Prieme A."/>
        </authorList>
    </citation>
    <scope>NUCLEOTIDE SEQUENCE [LARGE SCALE GENOMIC DNA]</scope>
    <source>
        <strain evidence="6 7">DSM 21081</strain>
    </source>
</reference>
<dbReference type="GO" id="GO:0004357">
    <property type="term" value="F:glutamate-cysteine ligase activity"/>
    <property type="evidence" value="ECO:0007669"/>
    <property type="project" value="UniProtKB-EC"/>
</dbReference>
<protein>
    <recommendedName>
        <fullName evidence="5">Putative glutamate--cysteine ligase 2</fullName>
        <ecNumber evidence="5">6.3.2.2</ecNumber>
    </recommendedName>
    <alternativeName>
        <fullName evidence="5">Gamma-glutamylcysteine synthetase 2</fullName>
        <shortName evidence="5">GCS 2</shortName>
        <shortName evidence="5">Gamma-GCS 2</shortName>
    </alternativeName>
</protein>
<dbReference type="RefSeq" id="WP_373971538.1">
    <property type="nucleotide sequence ID" value="NZ_JBHDLJ010000004.1"/>
</dbReference>
<dbReference type="SUPFAM" id="SSF55931">
    <property type="entry name" value="Glutamine synthetase/guanido kinase"/>
    <property type="match status" value="1"/>
</dbReference>
<evidence type="ECO:0000256" key="4">
    <source>
        <dbReference type="ARBA" id="ARBA00048819"/>
    </source>
</evidence>
<evidence type="ECO:0000256" key="5">
    <source>
        <dbReference type="HAMAP-Rule" id="MF_01609"/>
    </source>
</evidence>
<gene>
    <name evidence="6" type="ORF">ACETWP_07210</name>
</gene>
<evidence type="ECO:0000313" key="7">
    <source>
        <dbReference type="Proteomes" id="UP001575652"/>
    </source>
</evidence>
<keyword evidence="1 5" id="KW-0436">Ligase</keyword>
<dbReference type="InterPro" id="IPR014746">
    <property type="entry name" value="Gln_synth/guanido_kin_cat_dom"/>
</dbReference>
<dbReference type="Proteomes" id="UP001575652">
    <property type="component" value="Unassembled WGS sequence"/>
</dbReference>
<sequence length="385" mass="41606">MRTFGVEEELLLVDATTLVPMPAGTWDVPLEERAGGSGHRLTLELQQEQIEIDCPPQHTLAGQLEAIRWGRALADGAAATIGGRAVALPTAPGPVTPHLVPKPRHQRIREQFRLVADEQLTCGFHVHVAVESREEGVAVLDRIRVWVPVLLALSANSPFWNGADSGYASYRYQVWSRWPTAGPAETFGSAAAYDGHLQAVLASGVALDPGMLYFDARLSERYPTLEVRVADVCLDVEHAAAIAAIVRALVETGARAWHTGTEAPAVSAAVLRTWTWQASRYGLDTNLVDPTTGIPRAAEAVVSQLLDLVRPVLAEYAEERTVETVIADMLAHGTGARHQRDAYGVGNDLGDVVCAALEATHRAPTIVAARDGRETNQRKQDLPEL</sequence>
<keyword evidence="3 5" id="KW-0067">ATP-binding</keyword>
<comment type="catalytic activity">
    <reaction evidence="4 5">
        <text>L-cysteine + L-glutamate + ATP = gamma-L-glutamyl-L-cysteine + ADP + phosphate + H(+)</text>
        <dbReference type="Rhea" id="RHEA:13285"/>
        <dbReference type="ChEBI" id="CHEBI:15378"/>
        <dbReference type="ChEBI" id="CHEBI:29985"/>
        <dbReference type="ChEBI" id="CHEBI:30616"/>
        <dbReference type="ChEBI" id="CHEBI:35235"/>
        <dbReference type="ChEBI" id="CHEBI:43474"/>
        <dbReference type="ChEBI" id="CHEBI:58173"/>
        <dbReference type="ChEBI" id="CHEBI:456216"/>
        <dbReference type="EC" id="6.3.2.2"/>
    </reaction>
</comment>
<dbReference type="InterPro" id="IPR050141">
    <property type="entry name" value="GCL_type2/YbdK_subfam"/>
</dbReference>
<evidence type="ECO:0000256" key="1">
    <source>
        <dbReference type="ARBA" id="ARBA00022598"/>
    </source>
</evidence>
<dbReference type="PANTHER" id="PTHR36510:SF1">
    <property type="entry name" value="GLUTAMATE--CYSTEINE LIGASE 2-RELATED"/>
    <property type="match status" value="1"/>
</dbReference>
<dbReference type="Pfam" id="PF04107">
    <property type="entry name" value="GCS2"/>
    <property type="match status" value="1"/>
</dbReference>
<dbReference type="NCBIfam" id="NF010041">
    <property type="entry name" value="PRK13517.1-1"/>
    <property type="match status" value="1"/>
</dbReference>
<keyword evidence="2 5" id="KW-0547">Nucleotide-binding</keyword>
<dbReference type="InterPro" id="IPR006336">
    <property type="entry name" value="GCS2"/>
</dbReference>
<comment type="function">
    <text evidence="5">ATP-dependent carboxylate-amine ligase which exhibits weak glutamate--cysteine ligase activity.</text>
</comment>
<evidence type="ECO:0000256" key="3">
    <source>
        <dbReference type="ARBA" id="ARBA00022840"/>
    </source>
</evidence>
<comment type="similarity">
    <text evidence="5">Belongs to the glutamate--cysteine ligase type 2 family. YbdK subfamily.</text>
</comment>
<dbReference type="Gene3D" id="3.30.590.20">
    <property type="match status" value="1"/>
</dbReference>